<dbReference type="Proteomes" id="UP001597641">
    <property type="component" value="Unassembled WGS sequence"/>
</dbReference>
<protein>
    <submittedName>
        <fullName evidence="2">Uncharacterized protein</fullName>
    </submittedName>
</protein>
<organism evidence="2 3">
    <name type="scientific">Pontibacter toksunensis</name>
    <dbReference type="NCBI Taxonomy" id="1332631"/>
    <lineage>
        <taxon>Bacteria</taxon>
        <taxon>Pseudomonadati</taxon>
        <taxon>Bacteroidota</taxon>
        <taxon>Cytophagia</taxon>
        <taxon>Cytophagales</taxon>
        <taxon>Hymenobacteraceae</taxon>
        <taxon>Pontibacter</taxon>
    </lineage>
</organism>
<feature type="signal peptide" evidence="1">
    <location>
        <begin position="1"/>
        <end position="22"/>
    </location>
</feature>
<dbReference type="EMBL" id="JBHUOX010000002">
    <property type="protein sequence ID" value="MFD2999334.1"/>
    <property type="molecule type" value="Genomic_DNA"/>
</dbReference>
<evidence type="ECO:0000313" key="3">
    <source>
        <dbReference type="Proteomes" id="UP001597641"/>
    </source>
</evidence>
<keyword evidence="1" id="KW-0732">Signal</keyword>
<gene>
    <name evidence="2" type="ORF">ACFS7Z_03090</name>
</gene>
<keyword evidence="3" id="KW-1185">Reference proteome</keyword>
<sequence length="129" mass="13944">MIILCLLSTVWLSGCQTSSSTAGTANTATAEKRGLAPQRVDIRGSITRSQYDQGQVMLEVEGFPSPDSRYNRAYVLVQPTTQIIGIDGKSISLSELRQGQNVAILLRNGGQGNFVGLGVARKVWVEEVF</sequence>
<proteinExistence type="predicted"/>
<comment type="caution">
    <text evidence="2">The sequence shown here is derived from an EMBL/GenBank/DDBJ whole genome shotgun (WGS) entry which is preliminary data.</text>
</comment>
<dbReference type="RefSeq" id="WP_377480747.1">
    <property type="nucleotide sequence ID" value="NZ_JBHUOX010000002.1"/>
</dbReference>
<accession>A0ABW6BRA7</accession>
<evidence type="ECO:0000256" key="1">
    <source>
        <dbReference type="SAM" id="SignalP"/>
    </source>
</evidence>
<feature type="chain" id="PRO_5045576827" evidence="1">
    <location>
        <begin position="23"/>
        <end position="129"/>
    </location>
</feature>
<name>A0ABW6BRA7_9BACT</name>
<evidence type="ECO:0000313" key="2">
    <source>
        <dbReference type="EMBL" id="MFD2999334.1"/>
    </source>
</evidence>
<reference evidence="3" key="1">
    <citation type="journal article" date="2019" name="Int. J. Syst. Evol. Microbiol.">
        <title>The Global Catalogue of Microorganisms (GCM) 10K type strain sequencing project: providing services to taxonomists for standard genome sequencing and annotation.</title>
        <authorList>
            <consortium name="The Broad Institute Genomics Platform"/>
            <consortium name="The Broad Institute Genome Sequencing Center for Infectious Disease"/>
            <person name="Wu L."/>
            <person name="Ma J."/>
        </authorList>
    </citation>
    <scope>NUCLEOTIDE SEQUENCE [LARGE SCALE GENOMIC DNA]</scope>
    <source>
        <strain evidence="3">KCTC 23984</strain>
    </source>
</reference>